<evidence type="ECO:0000313" key="2">
    <source>
        <dbReference type="Proteomes" id="UP001222683"/>
    </source>
</evidence>
<evidence type="ECO:0000313" key="1">
    <source>
        <dbReference type="EMBL" id="WDC82607.1"/>
    </source>
</evidence>
<dbReference type="RefSeq" id="WP_241531822.1">
    <property type="nucleotide sequence ID" value="NZ_CP117687.1"/>
</dbReference>
<dbReference type="EMBL" id="CP117692">
    <property type="protein sequence ID" value="WDC82607.1"/>
    <property type="molecule type" value="Genomic_DNA"/>
</dbReference>
<sequence length="51" mass="5860">MIFNEINASTWRFMGTGAIDSNLSTSEQLNLRYQARHHQFIASAKSRADWS</sequence>
<reference evidence="1" key="1">
    <citation type="submission" date="2023-02" db="EMBL/GenBank/DDBJ databases">
        <title>Complete genome sequence of Lactobacillus ruminis CACC888 isolated from Pig feces.</title>
        <authorList>
            <person name="Park S."/>
            <person name="Park M.A."/>
            <person name="Kim D.-H."/>
            <person name="Kim Y."/>
        </authorList>
    </citation>
    <scope>NUCLEOTIDE SEQUENCE</scope>
    <source>
        <strain evidence="1">CACC888</strain>
    </source>
</reference>
<organism evidence="1 2">
    <name type="scientific">Ligilactobacillus ruminis</name>
    <dbReference type="NCBI Taxonomy" id="1623"/>
    <lineage>
        <taxon>Bacteria</taxon>
        <taxon>Bacillati</taxon>
        <taxon>Bacillota</taxon>
        <taxon>Bacilli</taxon>
        <taxon>Lactobacillales</taxon>
        <taxon>Lactobacillaceae</taxon>
        <taxon>Ligilactobacillus</taxon>
    </lineage>
</organism>
<accession>A0AAQ2XJB4</accession>
<gene>
    <name evidence="1" type="ORF">PSR59_02955</name>
</gene>
<name>A0AAQ2XJB4_9LACO</name>
<dbReference type="Proteomes" id="UP001222683">
    <property type="component" value="Chromosome"/>
</dbReference>
<protein>
    <submittedName>
        <fullName evidence="1">Uncharacterized protein</fullName>
    </submittedName>
</protein>
<dbReference type="AlphaFoldDB" id="A0AAQ2XJB4"/>
<proteinExistence type="predicted"/>